<reference evidence="8 9" key="1">
    <citation type="journal article" date="2016" name="Nat. Commun.">
        <title>Thousands of microbial genomes shed light on interconnected biogeochemical processes in an aquifer system.</title>
        <authorList>
            <person name="Anantharaman K."/>
            <person name="Brown C.T."/>
            <person name="Hug L.A."/>
            <person name="Sharon I."/>
            <person name="Castelle C.J."/>
            <person name="Probst A.J."/>
            <person name="Thomas B.C."/>
            <person name="Singh A."/>
            <person name="Wilkins M.J."/>
            <person name="Karaoz U."/>
            <person name="Brodie E.L."/>
            <person name="Williams K.H."/>
            <person name="Hubbard S.S."/>
            <person name="Banfield J.F."/>
        </authorList>
    </citation>
    <scope>NUCLEOTIDE SEQUENCE [LARGE SCALE GENOMIC DNA]</scope>
</reference>
<evidence type="ECO:0000256" key="1">
    <source>
        <dbReference type="ARBA" id="ARBA00006620"/>
    </source>
</evidence>
<comment type="similarity">
    <text evidence="1">Belongs to the HicA mRNA interferase family.</text>
</comment>
<evidence type="ECO:0000256" key="4">
    <source>
        <dbReference type="ARBA" id="ARBA00022759"/>
    </source>
</evidence>
<dbReference type="InterPro" id="IPR038570">
    <property type="entry name" value="HicA_sf"/>
</dbReference>
<name>A0A1G2V480_9BACT</name>
<dbReference type="GO" id="GO:0004519">
    <property type="term" value="F:endonuclease activity"/>
    <property type="evidence" value="ECO:0007669"/>
    <property type="project" value="UniProtKB-KW"/>
</dbReference>
<proteinExistence type="inferred from homology"/>
<dbReference type="GO" id="GO:0003729">
    <property type="term" value="F:mRNA binding"/>
    <property type="evidence" value="ECO:0007669"/>
    <property type="project" value="InterPro"/>
</dbReference>
<keyword evidence="6" id="KW-0694">RNA-binding</keyword>
<evidence type="ECO:0000256" key="3">
    <source>
        <dbReference type="ARBA" id="ARBA00022722"/>
    </source>
</evidence>
<dbReference type="Pfam" id="PF07927">
    <property type="entry name" value="HicA_toxin"/>
    <property type="match status" value="1"/>
</dbReference>
<dbReference type="EMBL" id="MHWW01000002">
    <property type="protein sequence ID" value="OHB16422.1"/>
    <property type="molecule type" value="Genomic_DNA"/>
</dbReference>
<evidence type="ECO:0000256" key="2">
    <source>
        <dbReference type="ARBA" id="ARBA00022649"/>
    </source>
</evidence>
<evidence type="ECO:0000256" key="6">
    <source>
        <dbReference type="ARBA" id="ARBA00022884"/>
    </source>
</evidence>
<evidence type="ECO:0000313" key="8">
    <source>
        <dbReference type="EMBL" id="OHB16422.1"/>
    </source>
</evidence>
<keyword evidence="7" id="KW-0346">Stress response</keyword>
<dbReference type="SUPFAM" id="SSF54786">
    <property type="entry name" value="YcfA/nrd intein domain"/>
    <property type="match status" value="1"/>
</dbReference>
<keyword evidence="2" id="KW-1277">Toxin-antitoxin system</keyword>
<gene>
    <name evidence="8" type="ORF">A2431_01860</name>
</gene>
<protein>
    <recommendedName>
        <fullName evidence="10">Addiction module toxin, HicA family</fullName>
    </recommendedName>
</protein>
<evidence type="ECO:0000313" key="9">
    <source>
        <dbReference type="Proteomes" id="UP000177697"/>
    </source>
</evidence>
<comment type="caution">
    <text evidence="8">The sequence shown here is derived from an EMBL/GenBank/DDBJ whole genome shotgun (WGS) entry which is preliminary data.</text>
</comment>
<dbReference type="InterPro" id="IPR012933">
    <property type="entry name" value="HicA_mRNA_interferase"/>
</dbReference>
<evidence type="ECO:0008006" key="10">
    <source>
        <dbReference type="Google" id="ProtNLM"/>
    </source>
</evidence>
<keyword evidence="5" id="KW-0378">Hydrolase</keyword>
<keyword evidence="3" id="KW-0540">Nuclease</keyword>
<dbReference type="GO" id="GO:0016787">
    <property type="term" value="F:hydrolase activity"/>
    <property type="evidence" value="ECO:0007669"/>
    <property type="project" value="UniProtKB-KW"/>
</dbReference>
<dbReference type="Gene3D" id="3.30.920.30">
    <property type="entry name" value="Hypothetical protein"/>
    <property type="match status" value="1"/>
</dbReference>
<dbReference type="Proteomes" id="UP000177697">
    <property type="component" value="Unassembled WGS sequence"/>
</dbReference>
<organism evidence="8 9">
    <name type="scientific">Candidatus Zambryskibacteria bacterium RIFOXYC1_FULL_39_10</name>
    <dbReference type="NCBI Taxonomy" id="1802779"/>
    <lineage>
        <taxon>Bacteria</taxon>
        <taxon>Candidatus Zambryskiibacteriota</taxon>
    </lineage>
</organism>
<accession>A0A1G2V480</accession>
<evidence type="ECO:0000256" key="5">
    <source>
        <dbReference type="ARBA" id="ARBA00022801"/>
    </source>
</evidence>
<dbReference type="AlphaFoldDB" id="A0A1G2V480"/>
<keyword evidence="4" id="KW-0255">Endonuclease</keyword>
<evidence type="ECO:0000256" key="7">
    <source>
        <dbReference type="ARBA" id="ARBA00023016"/>
    </source>
</evidence>
<sequence length="76" mass="9248">MPKISRIHWKKFEKFLLYVGCEFVREKGDHRVYWKQGISRPIVLPRRKQLELFIIHNNIRLLGITAEEYNIIIKNL</sequence>